<proteinExistence type="predicted"/>
<reference evidence="2 3" key="1">
    <citation type="submission" date="2019-05" db="EMBL/GenBank/DDBJ databases">
        <title>Another draft genome of Portunus trituberculatus and its Hox gene families provides insights of decapod evolution.</title>
        <authorList>
            <person name="Jeong J.-H."/>
            <person name="Song I."/>
            <person name="Kim S."/>
            <person name="Choi T."/>
            <person name="Kim D."/>
            <person name="Ryu S."/>
            <person name="Kim W."/>
        </authorList>
    </citation>
    <scope>NUCLEOTIDE SEQUENCE [LARGE SCALE GENOMIC DNA]</scope>
    <source>
        <tissue evidence="2">Muscle</tissue>
    </source>
</reference>
<dbReference type="EMBL" id="VSRR010007362">
    <property type="protein sequence ID" value="MPC46757.1"/>
    <property type="molecule type" value="Genomic_DNA"/>
</dbReference>
<organism evidence="2 3">
    <name type="scientific">Portunus trituberculatus</name>
    <name type="common">Swimming crab</name>
    <name type="synonym">Neptunus trituberculatus</name>
    <dbReference type="NCBI Taxonomy" id="210409"/>
    <lineage>
        <taxon>Eukaryota</taxon>
        <taxon>Metazoa</taxon>
        <taxon>Ecdysozoa</taxon>
        <taxon>Arthropoda</taxon>
        <taxon>Crustacea</taxon>
        <taxon>Multicrustacea</taxon>
        <taxon>Malacostraca</taxon>
        <taxon>Eumalacostraca</taxon>
        <taxon>Eucarida</taxon>
        <taxon>Decapoda</taxon>
        <taxon>Pleocyemata</taxon>
        <taxon>Brachyura</taxon>
        <taxon>Eubrachyura</taxon>
        <taxon>Portunoidea</taxon>
        <taxon>Portunidae</taxon>
        <taxon>Portuninae</taxon>
        <taxon>Portunus</taxon>
    </lineage>
</organism>
<dbReference type="AlphaFoldDB" id="A0A5B7FN48"/>
<keyword evidence="3" id="KW-1185">Reference proteome</keyword>
<dbReference type="Proteomes" id="UP000324222">
    <property type="component" value="Unassembled WGS sequence"/>
</dbReference>
<name>A0A5B7FN48_PORTR</name>
<sequence>MLSTSLGRRQKRGCSLPAPPTVRIQKGEGAQHATQELRQERFLAGSLQEDPGYILCRASVWLTQM</sequence>
<comment type="caution">
    <text evidence="2">The sequence shown here is derived from an EMBL/GenBank/DDBJ whole genome shotgun (WGS) entry which is preliminary data.</text>
</comment>
<evidence type="ECO:0000313" key="3">
    <source>
        <dbReference type="Proteomes" id="UP000324222"/>
    </source>
</evidence>
<feature type="region of interest" description="Disordered" evidence="1">
    <location>
        <begin position="1"/>
        <end position="22"/>
    </location>
</feature>
<protein>
    <submittedName>
        <fullName evidence="2">Uncharacterized protein</fullName>
    </submittedName>
</protein>
<evidence type="ECO:0000313" key="2">
    <source>
        <dbReference type="EMBL" id="MPC46757.1"/>
    </source>
</evidence>
<gene>
    <name evidence="2" type="ORF">E2C01_040484</name>
</gene>
<accession>A0A5B7FN48</accession>
<evidence type="ECO:0000256" key="1">
    <source>
        <dbReference type="SAM" id="MobiDB-lite"/>
    </source>
</evidence>